<accession>A0A512DH46</accession>
<dbReference type="AlphaFoldDB" id="A0A512DH46"/>
<feature type="domain" description="Polysaccharide pyruvyl transferase" evidence="1">
    <location>
        <begin position="25"/>
        <end position="322"/>
    </location>
</feature>
<evidence type="ECO:0000313" key="3">
    <source>
        <dbReference type="Proteomes" id="UP000321181"/>
    </source>
</evidence>
<name>A0A512DH46_9CELL</name>
<proteinExistence type="predicted"/>
<comment type="caution">
    <text evidence="2">The sequence shown here is derived from an EMBL/GenBank/DDBJ whole genome shotgun (WGS) entry which is preliminary data.</text>
</comment>
<dbReference type="InterPro" id="IPR007345">
    <property type="entry name" value="Polysacch_pyruvyl_Trfase"/>
</dbReference>
<protein>
    <recommendedName>
        <fullName evidence="1">Polysaccharide pyruvyl transferase domain-containing protein</fullName>
    </recommendedName>
</protein>
<dbReference type="PANTHER" id="PTHR36836:SF1">
    <property type="entry name" value="COLANIC ACID BIOSYNTHESIS PROTEIN WCAK"/>
    <property type="match status" value="1"/>
</dbReference>
<evidence type="ECO:0000313" key="2">
    <source>
        <dbReference type="EMBL" id="GEO35803.1"/>
    </source>
</evidence>
<dbReference type="EMBL" id="BJYY01000023">
    <property type="protein sequence ID" value="GEO35803.1"/>
    <property type="molecule type" value="Genomic_DNA"/>
</dbReference>
<organism evidence="2 3">
    <name type="scientific">Cellulomonas aerilata</name>
    <dbReference type="NCBI Taxonomy" id="515326"/>
    <lineage>
        <taxon>Bacteria</taxon>
        <taxon>Bacillati</taxon>
        <taxon>Actinomycetota</taxon>
        <taxon>Actinomycetes</taxon>
        <taxon>Micrococcales</taxon>
        <taxon>Cellulomonadaceae</taxon>
        <taxon>Cellulomonas</taxon>
    </lineage>
</organism>
<dbReference type="Proteomes" id="UP000321181">
    <property type="component" value="Unassembled WGS sequence"/>
</dbReference>
<gene>
    <name evidence="2" type="ORF">CAE01nite_35280</name>
</gene>
<evidence type="ECO:0000259" key="1">
    <source>
        <dbReference type="Pfam" id="PF04230"/>
    </source>
</evidence>
<dbReference type="RefSeq" id="WP_146906860.1">
    <property type="nucleotide sequence ID" value="NZ_BAAARM010000003.1"/>
</dbReference>
<dbReference type="Pfam" id="PF04230">
    <property type="entry name" value="PS_pyruv_trans"/>
    <property type="match status" value="1"/>
</dbReference>
<dbReference type="PANTHER" id="PTHR36836">
    <property type="entry name" value="COLANIC ACID BIOSYNTHESIS PROTEIN WCAK"/>
    <property type="match status" value="1"/>
</dbReference>
<keyword evidence="3" id="KW-1185">Reference proteome</keyword>
<reference evidence="2 3" key="1">
    <citation type="submission" date="2019-07" db="EMBL/GenBank/DDBJ databases">
        <title>Whole genome shotgun sequence of Cellulomonas aerilata NBRC 106308.</title>
        <authorList>
            <person name="Hosoyama A."/>
            <person name="Uohara A."/>
            <person name="Ohji S."/>
            <person name="Ichikawa N."/>
        </authorList>
    </citation>
    <scope>NUCLEOTIDE SEQUENCE [LARGE SCALE GENOMIC DNA]</scope>
    <source>
        <strain evidence="2 3">NBRC 106308</strain>
    </source>
</reference>
<sequence length="393" mass="40745">MIWDHARGWPAGGPRVLLTDCWLQNAGDAAIAIATQRMVEQLAPGAVVVHAAYGRAAVGHHYPDLRLAPPLDALLGTRWAEPAAGDREAGRAFVADADLVISQGGGFLREGYSPWARVDSLARAVDLTGSVALLGQTVGVFRTAFGRRLLGAGVLSRASVVLVRDAGSRASAVELGADPARVHLGTDFSLELVGADLGAGPTAPPADPGTVGVVLSDHVVPGESADRGLLAARFLAAVLERSGDRPVTAWSSSQGVPGDSDDDVVARTAVERLPAHQRDRVTVPAGHLDAYDLYRWSAAFGSLVSMRFHPALLAAAQGIPSVLAMSDPKVAFFDGSPLRARVVTGHDAASARHAAGLVLPTPGRADPRDLLGPVADRLAVNRRVVADLLAGLG</sequence>
<dbReference type="OrthoDB" id="3199616at2"/>